<sequence>MVDINKISFDLKASMSELYGENFDKLILYGSYARGDFNEDSDIDFLLLLKNKEVKFGNEIIKIGKYRSNLGLKHGTKLSIFPISSYKFNSTEKLFYQNIKREGIEL</sequence>
<dbReference type="InterPro" id="IPR002934">
    <property type="entry name" value="Polymerase_NTP_transf_dom"/>
</dbReference>
<dbReference type="PANTHER" id="PTHR33933">
    <property type="entry name" value="NUCLEOTIDYLTRANSFERASE"/>
    <property type="match status" value="1"/>
</dbReference>
<evidence type="ECO:0000313" key="3">
    <source>
        <dbReference type="Proteomes" id="UP000199306"/>
    </source>
</evidence>
<keyword evidence="3" id="KW-1185">Reference proteome</keyword>
<name>A0A1I5RY18_9BACT</name>
<evidence type="ECO:0000313" key="2">
    <source>
        <dbReference type="EMBL" id="SFP63363.1"/>
    </source>
</evidence>
<evidence type="ECO:0000259" key="1">
    <source>
        <dbReference type="Pfam" id="PF01909"/>
    </source>
</evidence>
<dbReference type="PANTHER" id="PTHR33933:SF1">
    <property type="entry name" value="PROTEIN ADENYLYLTRANSFERASE MNTA-RELATED"/>
    <property type="match status" value="1"/>
</dbReference>
<dbReference type="RefSeq" id="WP_092015872.1">
    <property type="nucleotide sequence ID" value="NZ_FOXH01000004.1"/>
</dbReference>
<dbReference type="AlphaFoldDB" id="A0A1I5RY18"/>
<gene>
    <name evidence="2" type="ORF">SAMN04515674_104303</name>
</gene>
<dbReference type="SUPFAM" id="SSF81301">
    <property type="entry name" value="Nucleotidyltransferase"/>
    <property type="match status" value="1"/>
</dbReference>
<reference evidence="2 3" key="1">
    <citation type="submission" date="2016-10" db="EMBL/GenBank/DDBJ databases">
        <authorList>
            <person name="de Groot N.N."/>
        </authorList>
    </citation>
    <scope>NUCLEOTIDE SEQUENCE [LARGE SCALE GENOMIC DNA]</scope>
    <source>
        <strain evidence="3">E92,LMG 26720,CCM 7988</strain>
    </source>
</reference>
<dbReference type="Pfam" id="PF01909">
    <property type="entry name" value="NTP_transf_2"/>
    <property type="match status" value="1"/>
</dbReference>
<dbReference type="Gene3D" id="3.30.460.10">
    <property type="entry name" value="Beta Polymerase, domain 2"/>
    <property type="match status" value="1"/>
</dbReference>
<dbReference type="InterPro" id="IPR052548">
    <property type="entry name" value="Type_VII_TA_antitoxin"/>
</dbReference>
<keyword evidence="2" id="KW-0808">Transferase</keyword>
<dbReference type="CDD" id="cd05403">
    <property type="entry name" value="NT_KNTase_like"/>
    <property type="match status" value="1"/>
</dbReference>
<proteinExistence type="predicted"/>
<accession>A0A1I5RY18</accession>
<dbReference type="STRING" id="1079859.SAMN04515674_104303"/>
<dbReference type="EMBL" id="FOXH01000004">
    <property type="protein sequence ID" value="SFP63363.1"/>
    <property type="molecule type" value="Genomic_DNA"/>
</dbReference>
<dbReference type="InterPro" id="IPR043519">
    <property type="entry name" value="NT_sf"/>
</dbReference>
<organism evidence="2 3">
    <name type="scientific">Pseudarcicella hirudinis</name>
    <dbReference type="NCBI Taxonomy" id="1079859"/>
    <lineage>
        <taxon>Bacteria</taxon>
        <taxon>Pseudomonadati</taxon>
        <taxon>Bacteroidota</taxon>
        <taxon>Cytophagia</taxon>
        <taxon>Cytophagales</taxon>
        <taxon>Flectobacillaceae</taxon>
        <taxon>Pseudarcicella</taxon>
    </lineage>
</organism>
<dbReference type="OrthoDB" id="1321649at2"/>
<feature type="domain" description="Polymerase nucleotidyl transferase" evidence="1">
    <location>
        <begin position="14"/>
        <end position="93"/>
    </location>
</feature>
<protein>
    <submittedName>
        <fullName evidence="2">Nucleotidyltransferase domain-containing protein</fullName>
    </submittedName>
</protein>
<dbReference type="Proteomes" id="UP000199306">
    <property type="component" value="Unassembled WGS sequence"/>
</dbReference>
<dbReference type="GO" id="GO:0016779">
    <property type="term" value="F:nucleotidyltransferase activity"/>
    <property type="evidence" value="ECO:0007669"/>
    <property type="project" value="InterPro"/>
</dbReference>